<name>A0AAE0ZLF4_9GAST</name>
<dbReference type="EMBL" id="JAWDGP010003777">
    <property type="protein sequence ID" value="KAK3771066.1"/>
    <property type="molecule type" value="Genomic_DNA"/>
</dbReference>
<protein>
    <submittedName>
        <fullName evidence="1">Uncharacterized protein</fullName>
    </submittedName>
</protein>
<dbReference type="Proteomes" id="UP001283361">
    <property type="component" value="Unassembled WGS sequence"/>
</dbReference>
<proteinExistence type="predicted"/>
<comment type="caution">
    <text evidence="1">The sequence shown here is derived from an EMBL/GenBank/DDBJ whole genome shotgun (WGS) entry which is preliminary data.</text>
</comment>
<gene>
    <name evidence="1" type="ORF">RRG08_066452</name>
</gene>
<organism evidence="1 2">
    <name type="scientific">Elysia crispata</name>
    <name type="common">lettuce slug</name>
    <dbReference type="NCBI Taxonomy" id="231223"/>
    <lineage>
        <taxon>Eukaryota</taxon>
        <taxon>Metazoa</taxon>
        <taxon>Spiralia</taxon>
        <taxon>Lophotrochozoa</taxon>
        <taxon>Mollusca</taxon>
        <taxon>Gastropoda</taxon>
        <taxon>Heterobranchia</taxon>
        <taxon>Euthyneura</taxon>
        <taxon>Panpulmonata</taxon>
        <taxon>Sacoglossa</taxon>
        <taxon>Placobranchoidea</taxon>
        <taxon>Plakobranchidae</taxon>
        <taxon>Elysia</taxon>
    </lineage>
</organism>
<reference evidence="1" key="1">
    <citation type="journal article" date="2023" name="G3 (Bethesda)">
        <title>A reference genome for the long-term kleptoplast-retaining sea slug Elysia crispata morphotype clarki.</title>
        <authorList>
            <person name="Eastman K.E."/>
            <person name="Pendleton A.L."/>
            <person name="Shaikh M.A."/>
            <person name="Suttiyut T."/>
            <person name="Ogas R."/>
            <person name="Tomko P."/>
            <person name="Gavelis G."/>
            <person name="Widhalm J.R."/>
            <person name="Wisecaver J.H."/>
        </authorList>
    </citation>
    <scope>NUCLEOTIDE SEQUENCE</scope>
    <source>
        <strain evidence="1">ECLA1</strain>
    </source>
</reference>
<dbReference type="AlphaFoldDB" id="A0AAE0ZLF4"/>
<accession>A0AAE0ZLF4</accession>
<sequence>MVYISRMRKEFDTLHLHAHGLHTRDEGVTRDRPVARRREGERKRIRTVNPSGLRQELVLTHISHQRPWSTHKG</sequence>
<evidence type="ECO:0000313" key="2">
    <source>
        <dbReference type="Proteomes" id="UP001283361"/>
    </source>
</evidence>
<evidence type="ECO:0000313" key="1">
    <source>
        <dbReference type="EMBL" id="KAK3771066.1"/>
    </source>
</evidence>
<keyword evidence="2" id="KW-1185">Reference proteome</keyword>